<dbReference type="InterPro" id="IPR049199">
    <property type="entry name" value="DUF6866_N"/>
</dbReference>
<accession>A0A3B1A8J7</accession>
<sequence>MDTIKPKILQKLRDIVQHNCHIADANHAGNYTLCIYLLKMREYYRWEQQKSPSVKLEMDDVGQWLREREELWDKIESKSFQPIHLNNTSFDPFNASAINAVLNKQGLVYSAGLGAKLAPHFFLAKLESEEIQGDYTIYISSTEYARDLASPPAMTLGSNIFIRKESIKRMIWERYDQWLWNKPDNAMKKAIECYDFTHIDSALEEMTNNEIENIILHEIGEIQAGVILGEQWEQLILNVPQTQAEIMLRAIRDHLADTITTLPALLHNNNMASIHFYFSNLTHMRKHLNPKLLAAYHEGQLAGNFKPLKNLVITCRDHWLALTKKILQIHRNNKQPQKQIESLIEASRL</sequence>
<dbReference type="AlphaFoldDB" id="A0A3B1A8J7"/>
<reference evidence="3" key="1">
    <citation type="submission" date="2018-06" db="EMBL/GenBank/DDBJ databases">
        <authorList>
            <person name="Zhirakovskaya E."/>
        </authorList>
    </citation>
    <scope>NUCLEOTIDE SEQUENCE</scope>
</reference>
<feature type="domain" description="DUF6866" evidence="1">
    <location>
        <begin position="12"/>
        <end position="163"/>
    </location>
</feature>
<dbReference type="Pfam" id="PF21739">
    <property type="entry name" value="DUF6866_N"/>
    <property type="match status" value="1"/>
</dbReference>
<dbReference type="InterPro" id="IPR054640">
    <property type="entry name" value="Sfum_1244-like"/>
</dbReference>
<dbReference type="InterPro" id="IPR049200">
    <property type="entry name" value="DUF6866_C"/>
</dbReference>
<dbReference type="EMBL" id="UOFT01000051">
    <property type="protein sequence ID" value="VAW96142.1"/>
    <property type="molecule type" value="Genomic_DNA"/>
</dbReference>
<organism evidence="3">
    <name type="scientific">hydrothermal vent metagenome</name>
    <dbReference type="NCBI Taxonomy" id="652676"/>
    <lineage>
        <taxon>unclassified sequences</taxon>
        <taxon>metagenomes</taxon>
        <taxon>ecological metagenomes</taxon>
    </lineage>
</organism>
<gene>
    <name evidence="3" type="ORF">MNBD_GAMMA23-563</name>
</gene>
<evidence type="ECO:0000259" key="2">
    <source>
        <dbReference type="Pfam" id="PF21740"/>
    </source>
</evidence>
<proteinExistence type="predicted"/>
<name>A0A3B1A8J7_9ZZZZ</name>
<dbReference type="Pfam" id="PF21740">
    <property type="entry name" value="DUF6866_C"/>
    <property type="match status" value="1"/>
</dbReference>
<evidence type="ECO:0000259" key="1">
    <source>
        <dbReference type="Pfam" id="PF21739"/>
    </source>
</evidence>
<protein>
    <submittedName>
        <fullName evidence="3">Uncharacterized protein</fullName>
    </submittedName>
</protein>
<feature type="domain" description="DUF6866" evidence="2">
    <location>
        <begin position="168"/>
        <end position="345"/>
    </location>
</feature>
<dbReference type="NCBIfam" id="NF045620">
    <property type="entry name" value="Sfum_1244_fam"/>
    <property type="match status" value="1"/>
</dbReference>
<evidence type="ECO:0000313" key="3">
    <source>
        <dbReference type="EMBL" id="VAW96142.1"/>
    </source>
</evidence>